<dbReference type="RefSeq" id="WP_344806298.1">
    <property type="nucleotide sequence ID" value="NZ_BAABAB010000022.1"/>
</dbReference>
<dbReference type="CDD" id="cd00085">
    <property type="entry name" value="HNHc"/>
    <property type="match status" value="1"/>
</dbReference>
<keyword evidence="5" id="KW-1185">Reference proteome</keyword>
<reference evidence="5" key="1">
    <citation type="journal article" date="2019" name="Int. J. Syst. Evol. Microbiol.">
        <title>The Global Catalogue of Microorganisms (GCM) 10K type strain sequencing project: providing services to taxonomists for standard genome sequencing and annotation.</title>
        <authorList>
            <consortium name="The Broad Institute Genomics Platform"/>
            <consortium name="The Broad Institute Genome Sequencing Center for Infectious Disease"/>
            <person name="Wu L."/>
            <person name="Ma J."/>
        </authorList>
    </citation>
    <scope>NUCLEOTIDE SEQUENCE [LARGE SCALE GENOMIC DNA]</scope>
    <source>
        <strain evidence="5">JCM 16929</strain>
    </source>
</reference>
<feature type="domain" description="HNH nuclease" evidence="3">
    <location>
        <begin position="387"/>
        <end position="439"/>
    </location>
</feature>
<dbReference type="InterPro" id="IPR003870">
    <property type="entry name" value="DUF222"/>
</dbReference>
<organism evidence="4 5">
    <name type="scientific">Microlunatus ginsengisoli</name>
    <dbReference type="NCBI Taxonomy" id="363863"/>
    <lineage>
        <taxon>Bacteria</taxon>
        <taxon>Bacillati</taxon>
        <taxon>Actinomycetota</taxon>
        <taxon>Actinomycetes</taxon>
        <taxon>Propionibacteriales</taxon>
        <taxon>Propionibacteriaceae</taxon>
        <taxon>Microlunatus</taxon>
    </lineage>
</organism>
<dbReference type="EMBL" id="BAABAB010000022">
    <property type="protein sequence ID" value="GAA3627191.1"/>
    <property type="molecule type" value="Genomic_DNA"/>
</dbReference>
<feature type="compositionally biased region" description="Gly residues" evidence="2">
    <location>
        <begin position="266"/>
        <end position="280"/>
    </location>
</feature>
<comment type="similarity">
    <text evidence="1">Belongs to the Rv1128c/1148c/1588c/1702c/1945/3466 family.</text>
</comment>
<dbReference type="InterPro" id="IPR003615">
    <property type="entry name" value="HNH_nuc"/>
</dbReference>
<feature type="region of interest" description="Disordered" evidence="2">
    <location>
        <begin position="244"/>
        <end position="298"/>
    </location>
</feature>
<evidence type="ECO:0000259" key="3">
    <source>
        <dbReference type="SMART" id="SM00507"/>
    </source>
</evidence>
<keyword evidence="4" id="KW-0378">Hydrolase</keyword>
<dbReference type="GO" id="GO:0004519">
    <property type="term" value="F:endonuclease activity"/>
    <property type="evidence" value="ECO:0007669"/>
    <property type="project" value="UniProtKB-KW"/>
</dbReference>
<dbReference type="SMART" id="SM00507">
    <property type="entry name" value="HNHc"/>
    <property type="match status" value="1"/>
</dbReference>
<evidence type="ECO:0000313" key="4">
    <source>
        <dbReference type="EMBL" id="GAA3627191.1"/>
    </source>
</evidence>
<dbReference type="Gene3D" id="1.10.30.50">
    <property type="match status" value="1"/>
</dbReference>
<dbReference type="Pfam" id="PF01844">
    <property type="entry name" value="HNH"/>
    <property type="match status" value="1"/>
</dbReference>
<comment type="caution">
    <text evidence="4">The sequence shown here is derived from an EMBL/GenBank/DDBJ whole genome shotgun (WGS) entry which is preliminary data.</text>
</comment>
<keyword evidence="4" id="KW-0255">Endonuclease</keyword>
<proteinExistence type="inferred from homology"/>
<dbReference type="Proteomes" id="UP001501490">
    <property type="component" value="Unassembled WGS sequence"/>
</dbReference>
<name>A0ABP7A8T0_9ACTN</name>
<protein>
    <submittedName>
        <fullName evidence="4">HNH endonuclease signature motif containing protein</fullName>
    </submittedName>
</protein>
<evidence type="ECO:0000256" key="2">
    <source>
        <dbReference type="SAM" id="MobiDB-lite"/>
    </source>
</evidence>
<sequence>MNPDEAVAATPLQHALDAFATSLGHLVKLVEDGALCDLDPSDLVEFMRDVEQVRNRIPLIDHAVISHAVESELPAALCQRSINRVLTASLCISAAEAGRRVRAAEHLGPRRSLTGEPLSVWRPHLANAQRCGEITPEQVGVIDTELRKVDGRGFDPGEVESGERILVEAARAAGPEDLRGLAARVVEAIDPDGTLPDDEHQQLRRFFHLRTAKDGSFRGEFRLTPEVGQKLKVILDPLSAPQQTSFCIGDGETVPEDADPDSAGGDPSGSGRDAGAGVGTANGRRAIEPDPRTRGQRVHDAIGQICDRLLRSGSLPDAGGTPTTLVVTIDADKLSSGAGSGSFADCTPVAAQSVIDLADQAEVAWCVKGSRGDVLALGRSRRLASPAQTLALFARDGGCSFPNCDVEPSWCERHHVVPWLDGGPTDLSNLTLVCRYHHHDFERRGWRCRIDRDGLPAWIPPKWIDRQQRPIVHPRILIRRWKPREALPDADPPW</sequence>
<keyword evidence="4" id="KW-0540">Nuclease</keyword>
<dbReference type="Pfam" id="PF02720">
    <property type="entry name" value="DUF222"/>
    <property type="match status" value="1"/>
</dbReference>
<evidence type="ECO:0000256" key="1">
    <source>
        <dbReference type="ARBA" id="ARBA00023450"/>
    </source>
</evidence>
<feature type="compositionally biased region" description="Basic and acidic residues" evidence="2">
    <location>
        <begin position="285"/>
        <end position="298"/>
    </location>
</feature>
<dbReference type="InterPro" id="IPR002711">
    <property type="entry name" value="HNH"/>
</dbReference>
<accession>A0ABP7A8T0</accession>
<gene>
    <name evidence="4" type="ORF">GCM10022236_31880</name>
</gene>
<evidence type="ECO:0000313" key="5">
    <source>
        <dbReference type="Proteomes" id="UP001501490"/>
    </source>
</evidence>